<dbReference type="SMART" id="SM00530">
    <property type="entry name" value="HTH_XRE"/>
    <property type="match status" value="1"/>
</dbReference>
<organism evidence="2 3">
    <name type="scientific">Lutibacter profundi</name>
    <dbReference type="NCBI Taxonomy" id="1622118"/>
    <lineage>
        <taxon>Bacteria</taxon>
        <taxon>Pseudomonadati</taxon>
        <taxon>Bacteroidota</taxon>
        <taxon>Flavobacteriia</taxon>
        <taxon>Flavobacteriales</taxon>
        <taxon>Flavobacteriaceae</taxon>
        <taxon>Lutibacter</taxon>
    </lineage>
</organism>
<dbReference type="RefSeq" id="WP_068205510.1">
    <property type="nucleotide sequence ID" value="NZ_CP013355.1"/>
</dbReference>
<sequence length="115" mass="13133">MNDKSRNDWYAMSDRALNGTIGTFIKHHRLQQNKSQTEVANAANISRSTLSLLERGETVTVATLIQVLRVLQLLHIMECFQVQKKISPIALAKLEQEQRKRASGTKKNENNKSNW</sequence>
<dbReference type="CDD" id="cd00093">
    <property type="entry name" value="HTH_XRE"/>
    <property type="match status" value="1"/>
</dbReference>
<evidence type="ECO:0000313" key="3">
    <source>
        <dbReference type="Proteomes" id="UP000059672"/>
    </source>
</evidence>
<dbReference type="EMBL" id="CP013355">
    <property type="protein sequence ID" value="AMC09792.1"/>
    <property type="molecule type" value="Genomic_DNA"/>
</dbReference>
<evidence type="ECO:0000313" key="2">
    <source>
        <dbReference type="EMBL" id="AMC09792.1"/>
    </source>
</evidence>
<dbReference type="PATRIC" id="fig|1622118.3.peg.58"/>
<reference evidence="2 3" key="2">
    <citation type="journal article" date="2016" name="Int. J. Syst. Evol. Microbiol.">
        <title>Lutibacter profundi sp. nov., isolated from a deep-sea hydrothermal system on the Arctic Mid-Ocean Ridge and emended description of the genus Lutibacter.</title>
        <authorList>
            <person name="Le Moine Bauer S."/>
            <person name="Roalkvam I."/>
            <person name="Steen I.H."/>
            <person name="Dahle H."/>
        </authorList>
    </citation>
    <scope>NUCLEOTIDE SEQUENCE [LARGE SCALE GENOMIC DNA]</scope>
    <source>
        <strain evidence="2 3">LP1</strain>
    </source>
</reference>
<dbReference type="Pfam" id="PF01381">
    <property type="entry name" value="HTH_3"/>
    <property type="match status" value="1"/>
</dbReference>
<reference evidence="3" key="1">
    <citation type="submission" date="2015-12" db="EMBL/GenBank/DDBJ databases">
        <title>Complete genome sequence of Lutibacter profundus strain LP1.</title>
        <authorList>
            <person name="Wissuwa J."/>
            <person name="Le Moine Bauer S."/>
            <person name="Stokke R."/>
            <person name="Dahle H."/>
            <person name="Steen I.H."/>
        </authorList>
    </citation>
    <scope>NUCLEOTIDE SEQUENCE [LARGE SCALE GENOMIC DNA]</scope>
    <source>
        <strain evidence="3">LP1</strain>
    </source>
</reference>
<dbReference type="InterPro" id="IPR001387">
    <property type="entry name" value="Cro/C1-type_HTH"/>
</dbReference>
<proteinExistence type="predicted"/>
<dbReference type="GO" id="GO:0003677">
    <property type="term" value="F:DNA binding"/>
    <property type="evidence" value="ECO:0007669"/>
    <property type="project" value="InterPro"/>
</dbReference>
<dbReference type="AlphaFoldDB" id="A0A120IDW2"/>
<dbReference type="Gene3D" id="1.10.260.40">
    <property type="entry name" value="lambda repressor-like DNA-binding domains"/>
    <property type="match status" value="1"/>
</dbReference>
<gene>
    <name evidence="2" type="ORF">Lupro_00290</name>
</gene>
<dbReference type="SUPFAM" id="SSF47413">
    <property type="entry name" value="lambda repressor-like DNA-binding domains"/>
    <property type="match status" value="1"/>
</dbReference>
<dbReference type="InterPro" id="IPR010982">
    <property type="entry name" value="Lambda_DNA-bd_dom_sf"/>
</dbReference>
<dbReference type="OrthoDB" id="8690238at2"/>
<dbReference type="PROSITE" id="PS50943">
    <property type="entry name" value="HTH_CROC1"/>
    <property type="match status" value="1"/>
</dbReference>
<name>A0A120IDW2_9FLAO</name>
<protein>
    <submittedName>
        <fullName evidence="2">XRE family transcriptional regulator</fullName>
    </submittedName>
</protein>
<keyword evidence="3" id="KW-1185">Reference proteome</keyword>
<accession>A0A120IDW2</accession>
<dbReference type="KEGG" id="lut:Lupro_00290"/>
<evidence type="ECO:0000259" key="1">
    <source>
        <dbReference type="PROSITE" id="PS50943"/>
    </source>
</evidence>
<dbReference type="STRING" id="1622118.Lupro_00290"/>
<dbReference type="Proteomes" id="UP000059672">
    <property type="component" value="Chromosome"/>
</dbReference>
<feature type="domain" description="HTH cro/C1-type" evidence="1">
    <location>
        <begin position="25"/>
        <end position="77"/>
    </location>
</feature>